<proteinExistence type="predicted"/>
<evidence type="ECO:0000313" key="1">
    <source>
        <dbReference type="EMBL" id="MQL93157.1"/>
    </source>
</evidence>
<reference evidence="1" key="1">
    <citation type="submission" date="2017-07" db="EMBL/GenBank/DDBJ databases">
        <title>Taro Niue Genome Assembly and Annotation.</title>
        <authorList>
            <person name="Atibalentja N."/>
            <person name="Keating K."/>
            <person name="Fields C.J."/>
        </authorList>
    </citation>
    <scope>NUCLEOTIDE SEQUENCE</scope>
    <source>
        <strain evidence="1">Niue_2</strain>
        <tissue evidence="1">Leaf</tissue>
    </source>
</reference>
<keyword evidence="2" id="KW-1185">Reference proteome</keyword>
<gene>
    <name evidence="1" type="ORF">Taro_025805</name>
</gene>
<sequence>MAASVISRSLGGYGAEFLTPEQQERFTFVKTKVCGNKAVDVADLEKKGMHSIVAAMSRMQWMEITTFSEVSYPDLVKAFYVCLRSEADGSLVSYVKGTQIKIDHELLHLLFGVKTSGHSGVHTVDAQAKGEAIIGDIPDVQEKFPKTSVELAAVASVAVEPAVPAVPEPAAGPSELSAQVAEQAEVAGSPVMAVESQPPEAPVGEAVIGAADPLPTSIVASILREVLDSIHSTPVTPEAGGVSVEEVVASGHIEESIAPEDFVMEDASIQGEQERMEIDAPVEGEQLKEAQGKTAVASGHTDIHMAEEDRLPNPASSVTFPIPITTRAIIQQRMRRGLIYLDASHVGFLVISFLNSGGTCSRDRRISLEHESVLESTAQTNLRKSMWEARDKATKTTGSRDPTTWMDYGPVWLRRDYLESLCHRWATGPWQERSEMAKRNRATHPEKNLHNGGSVSYATHNQKLETYDRMMTDRYAEGTPQPDLDPEVWVNAAEGPRKGRVYGFGDSLDTTPVLSSYASLVAPPAYTSSSATPPGSGGEDMRTLIREEQQTQFGIMVEQLISAIQGVRPSQHAPQVSITINFI</sequence>
<accession>A0A843VF94</accession>
<protein>
    <submittedName>
        <fullName evidence="1">Uncharacterized protein</fullName>
    </submittedName>
</protein>
<dbReference type="AlphaFoldDB" id="A0A843VF94"/>
<name>A0A843VF94_COLES</name>
<comment type="caution">
    <text evidence="1">The sequence shown here is derived from an EMBL/GenBank/DDBJ whole genome shotgun (WGS) entry which is preliminary data.</text>
</comment>
<dbReference type="Proteomes" id="UP000652761">
    <property type="component" value="Unassembled WGS sequence"/>
</dbReference>
<organism evidence="1 2">
    <name type="scientific">Colocasia esculenta</name>
    <name type="common">Wild taro</name>
    <name type="synonym">Arum esculentum</name>
    <dbReference type="NCBI Taxonomy" id="4460"/>
    <lineage>
        <taxon>Eukaryota</taxon>
        <taxon>Viridiplantae</taxon>
        <taxon>Streptophyta</taxon>
        <taxon>Embryophyta</taxon>
        <taxon>Tracheophyta</taxon>
        <taxon>Spermatophyta</taxon>
        <taxon>Magnoliopsida</taxon>
        <taxon>Liliopsida</taxon>
        <taxon>Araceae</taxon>
        <taxon>Aroideae</taxon>
        <taxon>Colocasieae</taxon>
        <taxon>Colocasia</taxon>
    </lineage>
</organism>
<evidence type="ECO:0000313" key="2">
    <source>
        <dbReference type="Proteomes" id="UP000652761"/>
    </source>
</evidence>
<dbReference type="EMBL" id="NMUH01001524">
    <property type="protein sequence ID" value="MQL93157.1"/>
    <property type="molecule type" value="Genomic_DNA"/>
</dbReference>